<dbReference type="InterPro" id="IPR033494">
    <property type="entry name" value="NUDE"/>
</dbReference>
<protein>
    <recommendedName>
        <fullName evidence="8">NUDE domain-containing protein</fullName>
    </recommendedName>
</protein>
<evidence type="ECO:0000313" key="9">
    <source>
        <dbReference type="EMBL" id="KAF2276299.1"/>
    </source>
</evidence>
<evidence type="ECO:0000256" key="5">
    <source>
        <dbReference type="ARBA" id="ARBA00023054"/>
    </source>
</evidence>
<dbReference type="Gene3D" id="6.10.250.1080">
    <property type="match status" value="1"/>
</dbReference>
<feature type="region of interest" description="Disordered" evidence="7">
    <location>
        <begin position="44"/>
        <end position="63"/>
    </location>
</feature>
<evidence type="ECO:0000259" key="8">
    <source>
        <dbReference type="Pfam" id="PF04880"/>
    </source>
</evidence>
<dbReference type="OrthoDB" id="5877028at2759"/>
<keyword evidence="4" id="KW-0493">Microtubule</keyword>
<dbReference type="PANTHER" id="PTHR10921:SF1">
    <property type="entry name" value="NUCLEAR DISTRIBUTION PROTEIN NUDE HOMOLOG"/>
    <property type="match status" value="1"/>
</dbReference>
<keyword evidence="10" id="KW-1185">Reference proteome</keyword>
<sequence>MTADDAPSSPPSSGWGSMKEELEYYKTQYETLEAELQEFQASSRELEAELEKDVEESEKRERRLQEKVEALGFEVEEWKTKYKQSKTEANNAQNTLQKEITALREAQRSLQLKLRDIEVQNDDFERQARNTTSSLEDLESKYNVAIERSVLLEEEIKIGEQEREALRIENQRLRDELSDLRIEAEIVQEKLRIAEETIEQHHQRKTSQLVADGSLRPRSPVSDTATSATTLSSPTTASTPPHSKPDMLPVDSTPPSPPLSETSNARPVPATPMPLRKGSIAYDPSSTPKPGLYQTQSRTGATRHSRKPSLPMSAKGSSLGRTTPSIRTTAPAPRGSRPSGAGGAATSGNLPRSGSLYQIRGLIGKMQKLEERVHSARSKLPAPARTPPRASPRIGSALGSAIPSTVTVRSTRKRASGSTASSVTGHDTGVSRLSFGVSGQRQPSSSRPSSRASMTSQPAALQQRPGSRSSTRTPLGHYSSSSISGVEGRIPRPRSSMSGHSHSQSLSMSTTSRDTADPETLSDAGGLSTPVAGRRMSLSKTGIPTPGGMARRQSAGRRASAGLEGEMGPPPARPRKMSEIGETY</sequence>
<keyword evidence="5" id="KW-0175">Coiled coil</keyword>
<evidence type="ECO:0000256" key="3">
    <source>
        <dbReference type="ARBA" id="ARBA00022490"/>
    </source>
</evidence>
<proteinExistence type="inferred from homology"/>
<organism evidence="9 10">
    <name type="scientific">Westerdykella ornata</name>
    <dbReference type="NCBI Taxonomy" id="318751"/>
    <lineage>
        <taxon>Eukaryota</taxon>
        <taxon>Fungi</taxon>
        <taxon>Dikarya</taxon>
        <taxon>Ascomycota</taxon>
        <taxon>Pezizomycotina</taxon>
        <taxon>Dothideomycetes</taxon>
        <taxon>Pleosporomycetidae</taxon>
        <taxon>Pleosporales</taxon>
        <taxon>Sporormiaceae</taxon>
        <taxon>Westerdykella</taxon>
    </lineage>
</organism>
<dbReference type="AlphaFoldDB" id="A0A6A6JMY4"/>
<feature type="compositionally biased region" description="Low complexity" evidence="7">
    <location>
        <begin position="495"/>
        <end position="512"/>
    </location>
</feature>
<dbReference type="PANTHER" id="PTHR10921">
    <property type="entry name" value="NUCLEAR DISTRIBUTION PROTEIN NUDE HOMOLOG 1"/>
    <property type="match status" value="1"/>
</dbReference>
<dbReference type="GO" id="GO:0000132">
    <property type="term" value="P:establishment of mitotic spindle orientation"/>
    <property type="evidence" value="ECO:0007669"/>
    <property type="project" value="TreeGrafter"/>
</dbReference>
<feature type="compositionally biased region" description="Low complexity" evidence="7">
    <location>
        <begin position="438"/>
        <end position="457"/>
    </location>
</feature>
<feature type="compositionally biased region" description="Polar residues" evidence="7">
    <location>
        <begin position="284"/>
        <end position="300"/>
    </location>
</feature>
<gene>
    <name evidence="9" type="ORF">EI97DRAFT_419281</name>
</gene>
<feature type="compositionally biased region" description="Polar residues" evidence="7">
    <location>
        <begin position="315"/>
        <end position="328"/>
    </location>
</feature>
<feature type="domain" description="NUDE" evidence="8">
    <location>
        <begin position="134"/>
        <end position="312"/>
    </location>
</feature>
<dbReference type="RefSeq" id="XP_033653838.1">
    <property type="nucleotide sequence ID" value="XM_033796990.1"/>
</dbReference>
<evidence type="ECO:0000256" key="6">
    <source>
        <dbReference type="ARBA" id="ARBA00023212"/>
    </source>
</evidence>
<keyword evidence="3" id="KW-0963">Cytoplasm</keyword>
<feature type="compositionally biased region" description="Low complexity" evidence="7">
    <location>
        <begin position="547"/>
        <end position="562"/>
    </location>
</feature>
<evidence type="ECO:0000256" key="4">
    <source>
        <dbReference type="ARBA" id="ARBA00022701"/>
    </source>
</evidence>
<feature type="compositionally biased region" description="Polar residues" evidence="7">
    <location>
        <begin position="416"/>
        <end position="425"/>
    </location>
</feature>
<evidence type="ECO:0000256" key="2">
    <source>
        <dbReference type="ARBA" id="ARBA00007429"/>
    </source>
</evidence>
<dbReference type="GO" id="GO:0008017">
    <property type="term" value="F:microtubule binding"/>
    <property type="evidence" value="ECO:0007669"/>
    <property type="project" value="InterPro"/>
</dbReference>
<dbReference type="GO" id="GO:0047496">
    <property type="term" value="P:vesicle transport along microtubule"/>
    <property type="evidence" value="ECO:0007669"/>
    <property type="project" value="TreeGrafter"/>
</dbReference>
<feature type="region of interest" description="Disordered" evidence="7">
    <location>
        <begin position="368"/>
        <end position="584"/>
    </location>
</feature>
<dbReference type="GO" id="GO:0000776">
    <property type="term" value="C:kinetochore"/>
    <property type="evidence" value="ECO:0007669"/>
    <property type="project" value="TreeGrafter"/>
</dbReference>
<dbReference type="EMBL" id="ML986494">
    <property type="protein sequence ID" value="KAF2276299.1"/>
    <property type="molecule type" value="Genomic_DNA"/>
</dbReference>
<feature type="compositionally biased region" description="Polar residues" evidence="7">
    <location>
        <begin position="458"/>
        <end position="484"/>
    </location>
</feature>
<reference evidence="9" key="1">
    <citation type="journal article" date="2020" name="Stud. Mycol.">
        <title>101 Dothideomycetes genomes: a test case for predicting lifestyles and emergence of pathogens.</title>
        <authorList>
            <person name="Haridas S."/>
            <person name="Albert R."/>
            <person name="Binder M."/>
            <person name="Bloem J."/>
            <person name="Labutti K."/>
            <person name="Salamov A."/>
            <person name="Andreopoulos B."/>
            <person name="Baker S."/>
            <person name="Barry K."/>
            <person name="Bills G."/>
            <person name="Bluhm B."/>
            <person name="Cannon C."/>
            <person name="Castanera R."/>
            <person name="Culley D."/>
            <person name="Daum C."/>
            <person name="Ezra D."/>
            <person name="Gonzalez J."/>
            <person name="Henrissat B."/>
            <person name="Kuo A."/>
            <person name="Liang C."/>
            <person name="Lipzen A."/>
            <person name="Lutzoni F."/>
            <person name="Magnuson J."/>
            <person name="Mondo S."/>
            <person name="Nolan M."/>
            <person name="Ohm R."/>
            <person name="Pangilinan J."/>
            <person name="Park H.-J."/>
            <person name="Ramirez L."/>
            <person name="Alfaro M."/>
            <person name="Sun H."/>
            <person name="Tritt A."/>
            <person name="Yoshinaga Y."/>
            <person name="Zwiers L.-H."/>
            <person name="Turgeon B."/>
            <person name="Goodwin S."/>
            <person name="Spatafora J."/>
            <person name="Crous P."/>
            <person name="Grigoriev I."/>
        </authorList>
    </citation>
    <scope>NUCLEOTIDE SEQUENCE</scope>
    <source>
        <strain evidence="9">CBS 379.55</strain>
    </source>
</reference>
<accession>A0A6A6JMY4</accession>
<dbReference type="InterPro" id="IPR006964">
    <property type="entry name" value="NUDE_dom"/>
</dbReference>
<dbReference type="GO" id="GO:0005874">
    <property type="term" value="C:microtubule"/>
    <property type="evidence" value="ECO:0007669"/>
    <property type="project" value="UniProtKB-KW"/>
</dbReference>
<dbReference type="GO" id="GO:0007020">
    <property type="term" value="P:microtubule nucleation"/>
    <property type="evidence" value="ECO:0007669"/>
    <property type="project" value="TreeGrafter"/>
</dbReference>
<dbReference type="Pfam" id="PF04880">
    <property type="entry name" value="NUDE_C"/>
    <property type="match status" value="1"/>
</dbReference>
<dbReference type="GO" id="GO:0005871">
    <property type="term" value="C:kinesin complex"/>
    <property type="evidence" value="ECO:0007669"/>
    <property type="project" value="TreeGrafter"/>
</dbReference>
<feature type="region of interest" description="Disordered" evidence="7">
    <location>
        <begin position="198"/>
        <end position="355"/>
    </location>
</feature>
<dbReference type="GO" id="GO:0051642">
    <property type="term" value="P:centrosome localization"/>
    <property type="evidence" value="ECO:0007669"/>
    <property type="project" value="TreeGrafter"/>
</dbReference>
<evidence type="ECO:0000313" key="10">
    <source>
        <dbReference type="Proteomes" id="UP000800097"/>
    </source>
</evidence>
<evidence type="ECO:0000256" key="1">
    <source>
        <dbReference type="ARBA" id="ARBA00004245"/>
    </source>
</evidence>
<dbReference type="GO" id="GO:0007059">
    <property type="term" value="P:chromosome segregation"/>
    <property type="evidence" value="ECO:0007669"/>
    <property type="project" value="TreeGrafter"/>
</dbReference>
<keyword evidence="6" id="KW-0206">Cytoskeleton</keyword>
<dbReference type="Proteomes" id="UP000800097">
    <property type="component" value="Unassembled WGS sequence"/>
</dbReference>
<comment type="similarity">
    <text evidence="2">Belongs to the nudE family.</text>
</comment>
<evidence type="ECO:0000256" key="7">
    <source>
        <dbReference type="SAM" id="MobiDB-lite"/>
    </source>
</evidence>
<feature type="compositionally biased region" description="Low complexity" evidence="7">
    <location>
        <begin position="330"/>
        <end position="339"/>
    </location>
</feature>
<name>A0A6A6JMY4_WESOR</name>
<comment type="subcellular location">
    <subcellularLocation>
        <location evidence="1">Cytoplasm</location>
        <location evidence="1">Cytoskeleton</location>
    </subcellularLocation>
</comment>
<dbReference type="GeneID" id="54550165"/>
<feature type="compositionally biased region" description="Low complexity" evidence="7">
    <location>
        <begin position="224"/>
        <end position="241"/>
    </location>
</feature>